<dbReference type="Proteomes" id="UP000572817">
    <property type="component" value="Unassembled WGS sequence"/>
</dbReference>
<evidence type="ECO:0000313" key="4">
    <source>
        <dbReference type="Proteomes" id="UP000572817"/>
    </source>
</evidence>
<dbReference type="Pfam" id="PF14269">
    <property type="entry name" value="Arylsulfotran_2"/>
    <property type="match status" value="1"/>
</dbReference>
<dbReference type="InterPro" id="IPR039535">
    <property type="entry name" value="ASST-like"/>
</dbReference>
<dbReference type="Pfam" id="PF13924">
    <property type="entry name" value="Lipocalin_5"/>
    <property type="match status" value="1"/>
</dbReference>
<accession>A0A8H4J5U9</accession>
<gene>
    <name evidence="3" type="ORF">GTA08_BOTSDO00446</name>
</gene>
<comment type="caution">
    <text evidence="3">The sequence shown here is derived from an EMBL/GenBank/DDBJ whole genome shotgun (WGS) entry which is preliminary data.</text>
</comment>
<keyword evidence="1" id="KW-0732">Signal</keyword>
<dbReference type="PANTHER" id="PTHR35340:SF5">
    <property type="entry name" value="ASST-DOMAIN-CONTAINING PROTEIN"/>
    <property type="match status" value="1"/>
</dbReference>
<dbReference type="EMBL" id="WWBZ02000001">
    <property type="protein sequence ID" value="KAF4313850.1"/>
    <property type="molecule type" value="Genomic_DNA"/>
</dbReference>
<reference evidence="3" key="1">
    <citation type="submission" date="2020-04" db="EMBL/GenBank/DDBJ databases">
        <title>Genome Assembly and Annotation of Botryosphaeria dothidea sdau 11-99, a Latent Pathogen of Apple Fruit Ring Rot in China.</title>
        <authorList>
            <person name="Yu C."/>
            <person name="Diao Y."/>
            <person name="Lu Q."/>
            <person name="Zhao J."/>
            <person name="Cui S."/>
            <person name="Peng C."/>
            <person name="He B."/>
            <person name="Liu H."/>
        </authorList>
    </citation>
    <scope>NUCLEOTIDE SEQUENCE [LARGE SCALE GENOMIC DNA]</scope>
    <source>
        <strain evidence="3">Sdau11-99</strain>
    </source>
</reference>
<evidence type="ECO:0000313" key="3">
    <source>
        <dbReference type="EMBL" id="KAF4313850.1"/>
    </source>
</evidence>
<feature type="signal peptide" evidence="1">
    <location>
        <begin position="1"/>
        <end position="15"/>
    </location>
</feature>
<dbReference type="InterPro" id="IPR024311">
    <property type="entry name" value="Lipocalin-like"/>
</dbReference>
<feature type="domain" description="Lipocalin-like" evidence="2">
    <location>
        <begin position="533"/>
        <end position="649"/>
    </location>
</feature>
<dbReference type="GO" id="GO:0016740">
    <property type="term" value="F:transferase activity"/>
    <property type="evidence" value="ECO:0007669"/>
    <property type="project" value="UniProtKB-KW"/>
</dbReference>
<keyword evidence="4" id="KW-1185">Reference proteome</keyword>
<organism evidence="3 4">
    <name type="scientific">Botryosphaeria dothidea</name>
    <dbReference type="NCBI Taxonomy" id="55169"/>
    <lineage>
        <taxon>Eukaryota</taxon>
        <taxon>Fungi</taxon>
        <taxon>Dikarya</taxon>
        <taxon>Ascomycota</taxon>
        <taxon>Pezizomycotina</taxon>
        <taxon>Dothideomycetes</taxon>
        <taxon>Dothideomycetes incertae sedis</taxon>
        <taxon>Botryosphaeriales</taxon>
        <taxon>Botryosphaeriaceae</taxon>
        <taxon>Botryosphaeria</taxon>
    </lineage>
</organism>
<dbReference type="PANTHER" id="PTHR35340">
    <property type="entry name" value="PQQ ENZYME REPEAT PROTEIN-RELATED"/>
    <property type="match status" value="1"/>
</dbReference>
<dbReference type="AlphaFoldDB" id="A0A8H4J5U9"/>
<proteinExistence type="predicted"/>
<dbReference type="InterPro" id="IPR053143">
    <property type="entry name" value="Arylsulfate_ST"/>
</dbReference>
<protein>
    <submittedName>
        <fullName evidence="3">Arylsulfotransferase</fullName>
    </submittedName>
</protein>
<dbReference type="OrthoDB" id="5427350at2759"/>
<name>A0A8H4J5U9_9PEZI</name>
<feature type="chain" id="PRO_5034203761" evidence="1">
    <location>
        <begin position="16"/>
        <end position="683"/>
    </location>
</feature>
<evidence type="ECO:0000259" key="2">
    <source>
        <dbReference type="Pfam" id="PF13924"/>
    </source>
</evidence>
<evidence type="ECO:0000256" key="1">
    <source>
        <dbReference type="SAM" id="SignalP"/>
    </source>
</evidence>
<sequence length="683" mass="75121">MRPQILALLPFLASAAPSRQSNPLWYDQGLYGAYPWRDYVSFSLASPRVSILEESTQCDQGYVFLEPRGRSVSTPGPMILDSDGNLVYMEEKYGEAMDFRPQTYKGEDYLTFWAGTDDGTHGRGSYYMLDSSYEVKYIVNPANGLEGDLHEFEITPNGTALMTIYEIIPADLSSVGGPSDGWIYDGLFQEVDIETGALIFEWRASSHYSVNESFGELKKHGRSREDAWDFFHINSVDKDDEGNYYISSRYMHTITSISPTGAVRWKLGGAHSDFTDLSQGAASNFTWQHHMRWYANNTLTIFDNGAYDNNRHLVTADYSRGLLIQLDTANMTATLLTAFVNPIHILAHSQGSVQILESGNVFVGWGHSAAYTEFKPDGTVLCDTHFGSSAFFGWGWVKSYRTFKGKWVGRPKTDPVLARKHNQVYVSWNGATEVRKWRLQGAAKADAGDEFADVEVIGKEGFESRFYLNGGVADYVRVQALDRRGTVLGTSKVMDSRSGTMVDGAFTPIQDQDVVALQLLLAVLALMTIGLIATQNGTLILDPGYGANPVGLILYHPTRYMSATLASTTPEDRPADLAWPFRAGQSDADWALVGKHSLAYAGPFGFNESVPVEAVAGGVTGQVVHGPLEVATLPSYVGSAQRRDFSLVFGEGGREGRGVGALLNLRADNGGGIAVSLWWERVK</sequence>